<dbReference type="InterPro" id="IPR001680">
    <property type="entry name" value="WD40_rpt"/>
</dbReference>
<reference evidence="2 3" key="1">
    <citation type="submission" date="2019-05" db="EMBL/GenBank/DDBJ databases">
        <authorList>
            <consortium name="Science for Life Laboratories"/>
        </authorList>
    </citation>
    <scope>NUCLEOTIDE SEQUENCE [LARGE SCALE GENOMIC DNA]</scope>
    <source>
        <strain evidence="2">Soil9</strain>
    </source>
</reference>
<dbReference type="InterPro" id="IPR015943">
    <property type="entry name" value="WD40/YVTN_repeat-like_dom_sf"/>
</dbReference>
<sequence>MPPIGLRFAWWNRCEFSHYGLPQCETFNGPGRSVWVVGRVPLDGEPLSFRLRTGEGAVLLQVAERREFEVRRNTRRGVDRLAFTSAGRCLVCRSVSEGIHVWDAVDRQPRSVLVGWGCAQYEYGLACTPEGMVAANVWIPEPFSNTLRVWDLNNQSERVLYRSAEADLFSGLAFDSSGTLLATNVGVFDVVTGTRALEVHLWGEVLKWAPATWLVAGACRDEGIQVTDVDSGEPVVSMVVEGAGLPQFDFSADGQYLAVVSGESVQVWDTTSWMRRRDFVWKAGRLACLTFSPDGQVVAVANGRGQILLWDWDL</sequence>
<gene>
    <name evidence="2" type="ORF">SOIL9_06090</name>
</gene>
<evidence type="ECO:0000313" key="2">
    <source>
        <dbReference type="EMBL" id="VTR97654.1"/>
    </source>
</evidence>
<dbReference type="Gene3D" id="2.130.10.10">
    <property type="entry name" value="YVTN repeat-like/Quinoprotein amine dehydrogenase"/>
    <property type="match status" value="2"/>
</dbReference>
<dbReference type="SMART" id="SM00320">
    <property type="entry name" value="WD40"/>
    <property type="match status" value="3"/>
</dbReference>
<keyword evidence="1" id="KW-0853">WD repeat</keyword>
<dbReference type="PROSITE" id="PS50294">
    <property type="entry name" value="WD_REPEATS_REGION"/>
    <property type="match status" value="1"/>
</dbReference>
<dbReference type="AlphaFoldDB" id="A0A6P2DBM2"/>
<accession>A0A6P2DBM2</accession>
<dbReference type="InterPro" id="IPR011044">
    <property type="entry name" value="Quino_amine_DH_bsu"/>
</dbReference>
<evidence type="ECO:0000256" key="1">
    <source>
        <dbReference type="PROSITE-ProRule" id="PRU00221"/>
    </source>
</evidence>
<dbReference type="PANTHER" id="PTHR19879">
    <property type="entry name" value="TRANSCRIPTION INITIATION FACTOR TFIID"/>
    <property type="match status" value="1"/>
</dbReference>
<evidence type="ECO:0000313" key="3">
    <source>
        <dbReference type="Proteomes" id="UP000464178"/>
    </source>
</evidence>
<protein>
    <submittedName>
        <fullName evidence="2">G-protein beta wd-40 repeats containing: NB-ARC domain protein</fullName>
    </submittedName>
</protein>
<name>A0A6P2DBM2_9BACT</name>
<dbReference type="KEGG" id="gms:SOIL9_06090"/>
<dbReference type="PANTHER" id="PTHR19879:SF9">
    <property type="entry name" value="TRANSCRIPTION INITIATION FACTOR TFIID SUBUNIT 5"/>
    <property type="match status" value="1"/>
</dbReference>
<dbReference type="SUPFAM" id="SSF50969">
    <property type="entry name" value="YVTN repeat-like/Quinoprotein amine dehydrogenase"/>
    <property type="match status" value="1"/>
</dbReference>
<dbReference type="Proteomes" id="UP000464178">
    <property type="component" value="Chromosome"/>
</dbReference>
<dbReference type="EMBL" id="LR593886">
    <property type="protein sequence ID" value="VTR97654.1"/>
    <property type="molecule type" value="Genomic_DNA"/>
</dbReference>
<dbReference type="Pfam" id="PF00400">
    <property type="entry name" value="WD40"/>
    <property type="match status" value="1"/>
</dbReference>
<keyword evidence="3" id="KW-1185">Reference proteome</keyword>
<proteinExistence type="predicted"/>
<organism evidence="2 3">
    <name type="scientific">Gemmata massiliana</name>
    <dbReference type="NCBI Taxonomy" id="1210884"/>
    <lineage>
        <taxon>Bacteria</taxon>
        <taxon>Pseudomonadati</taxon>
        <taxon>Planctomycetota</taxon>
        <taxon>Planctomycetia</taxon>
        <taxon>Gemmatales</taxon>
        <taxon>Gemmataceae</taxon>
        <taxon>Gemmata</taxon>
    </lineage>
</organism>